<evidence type="ECO:0000256" key="7">
    <source>
        <dbReference type="RuleBase" id="RU367151"/>
    </source>
</evidence>
<dbReference type="Gene3D" id="1.10.579.10">
    <property type="entry name" value="DNA Cyclobutane Dipyrimidine Photolyase, subunit A, domain 3"/>
    <property type="match status" value="1"/>
</dbReference>
<dbReference type="PANTHER" id="PTHR11455">
    <property type="entry name" value="CRYPTOCHROME"/>
    <property type="match status" value="1"/>
</dbReference>
<feature type="region of interest" description="Disordered" evidence="8">
    <location>
        <begin position="160"/>
        <end position="201"/>
    </location>
</feature>
<dbReference type="InterPro" id="IPR002081">
    <property type="entry name" value="Cryptochrome/DNA_photolyase_1"/>
</dbReference>
<dbReference type="Proteomes" id="UP000236745">
    <property type="component" value="Unassembled WGS sequence"/>
</dbReference>
<evidence type="ECO:0000256" key="2">
    <source>
        <dbReference type="ARBA" id="ARBA00017881"/>
    </source>
</evidence>
<dbReference type="AlphaFoldDB" id="A0A1H6CGI0"/>
<dbReference type="EMBL" id="FNVQ01000003">
    <property type="protein sequence ID" value="SEG71775.1"/>
    <property type="molecule type" value="Genomic_DNA"/>
</dbReference>
<comment type="function">
    <text evidence="7">May have a photoreceptor function.</text>
</comment>
<feature type="compositionally biased region" description="Pro residues" evidence="8">
    <location>
        <begin position="161"/>
        <end position="177"/>
    </location>
</feature>
<dbReference type="InterPro" id="IPR005101">
    <property type="entry name" value="Cryptochr/Photolyase_FAD-bd"/>
</dbReference>
<protein>
    <recommendedName>
        <fullName evidence="2 7">Cryptochrome DASH</fullName>
    </recommendedName>
</protein>
<evidence type="ECO:0000256" key="3">
    <source>
        <dbReference type="ARBA" id="ARBA00022630"/>
    </source>
</evidence>
<dbReference type="GO" id="GO:0071949">
    <property type="term" value="F:FAD binding"/>
    <property type="evidence" value="ECO:0007669"/>
    <property type="project" value="TreeGrafter"/>
</dbReference>
<feature type="binding site" evidence="6">
    <location>
        <begin position="369"/>
        <end position="371"/>
    </location>
    <ligand>
        <name>FAD</name>
        <dbReference type="ChEBI" id="CHEBI:57692"/>
    </ligand>
</feature>
<comment type="similarity">
    <text evidence="1 7">Belongs to the DNA photolyase class-1 family.</text>
</comment>
<dbReference type="InterPro" id="IPR006050">
    <property type="entry name" value="DNA_photolyase_N"/>
</dbReference>
<sequence length="446" mass="51346">MTTTIYRFTNDLRLTDNAALRQAASLSDKLLCVYCVNPHWFRTGNFQSRPMGDHRWRFLYQSLRDLDRHLEALGQRLLVLYDRPETSLRRLCSAHKVDLLLQSHPSCFDELSEWDRLDFPGVHKRLIWTHTLFTPDHLPFPVEQLPSYFTAFRKEVEPLHPPDTLAPPAHLPPPPVTSPLSDWNQLPDASKGGSDLSGGSEGAAERLDYYFSSRLPDSYKATRNALQGRDNSTGFSPWLANGSLSPREIAAALYRYEARHGASESSGWIYFELLWREYFHWYAYKQGSQLFQFRGIKAQPPLTTFYPSRFRKWTQGVTPSPLVNACMNELRETGGLSNRGRQLAASYLVNELSLDWRYGAAWFEQQLVDYDPAANWGNWQYIAGVGPDPRGGRHFDIEWQGRQYDPDGQYVQRWKGNLPALPLDSVDCADWPIALDKPKDEESRRE</sequence>
<keyword evidence="4 6" id="KW-0274">FAD</keyword>
<dbReference type="Pfam" id="PF00875">
    <property type="entry name" value="DNA_photolyase"/>
    <property type="match status" value="1"/>
</dbReference>
<dbReference type="OrthoDB" id="9772484at2"/>
<evidence type="ECO:0000313" key="10">
    <source>
        <dbReference type="EMBL" id="SEG71775.1"/>
    </source>
</evidence>
<evidence type="ECO:0000256" key="1">
    <source>
        <dbReference type="ARBA" id="ARBA00005862"/>
    </source>
</evidence>
<name>A0A1H6CGI0_9GAMM</name>
<keyword evidence="10" id="KW-0456">Lyase</keyword>
<comment type="cofactor">
    <cofactor evidence="7">
        <name>(6R)-5,10-methylene-5,6,7,8-tetrahydrofolate</name>
        <dbReference type="ChEBI" id="CHEBI:15636"/>
    </cofactor>
    <text evidence="7">Binds 1 5,10-methenyltetrahydrofolate (MTHF) per subunit.</text>
</comment>
<evidence type="ECO:0000256" key="4">
    <source>
        <dbReference type="ARBA" id="ARBA00022827"/>
    </source>
</evidence>
<dbReference type="RefSeq" id="WP_104004286.1">
    <property type="nucleotide sequence ID" value="NZ_FNVQ01000003.1"/>
</dbReference>
<evidence type="ECO:0000313" key="11">
    <source>
        <dbReference type="Proteomes" id="UP000236745"/>
    </source>
</evidence>
<dbReference type="PROSITE" id="PS51645">
    <property type="entry name" value="PHR_CRY_ALPHA_BETA"/>
    <property type="match status" value="1"/>
</dbReference>
<proteinExistence type="inferred from homology"/>
<keyword evidence="5 7" id="KW-0157">Chromophore</keyword>
<dbReference type="GO" id="GO:0003913">
    <property type="term" value="F:DNA photolyase activity"/>
    <property type="evidence" value="ECO:0007669"/>
    <property type="project" value="InterPro"/>
</dbReference>
<gene>
    <name evidence="10" type="ORF">SAMN05444390_103459</name>
</gene>
<evidence type="ECO:0000259" key="9">
    <source>
        <dbReference type="PROSITE" id="PS51645"/>
    </source>
</evidence>
<feature type="binding site" evidence="6">
    <location>
        <position position="219"/>
    </location>
    <ligand>
        <name>FAD</name>
        <dbReference type="ChEBI" id="CHEBI:57692"/>
    </ligand>
</feature>
<organism evidence="10 11">
    <name type="scientific">Marinobacterium lutimaris</name>
    <dbReference type="NCBI Taxonomy" id="568106"/>
    <lineage>
        <taxon>Bacteria</taxon>
        <taxon>Pseudomonadati</taxon>
        <taxon>Pseudomonadota</taxon>
        <taxon>Gammaproteobacteria</taxon>
        <taxon>Oceanospirillales</taxon>
        <taxon>Oceanospirillaceae</taxon>
        <taxon>Marinobacterium</taxon>
    </lineage>
</organism>
<comment type="cofactor">
    <cofactor evidence="6 7">
        <name>FAD</name>
        <dbReference type="ChEBI" id="CHEBI:57692"/>
    </cofactor>
    <text evidence="6 7">Binds 1 FAD per subunit.</text>
</comment>
<dbReference type="SUPFAM" id="SSF48173">
    <property type="entry name" value="Cryptochrome/photolyase FAD-binding domain"/>
    <property type="match status" value="1"/>
</dbReference>
<dbReference type="SUPFAM" id="SSF52425">
    <property type="entry name" value="Cryptochrome/photolyase, N-terminal domain"/>
    <property type="match status" value="1"/>
</dbReference>
<dbReference type="InterPro" id="IPR014729">
    <property type="entry name" value="Rossmann-like_a/b/a_fold"/>
</dbReference>
<dbReference type="GO" id="GO:0003677">
    <property type="term" value="F:DNA binding"/>
    <property type="evidence" value="ECO:0007669"/>
    <property type="project" value="TreeGrafter"/>
</dbReference>
<dbReference type="NCBIfam" id="TIGR02765">
    <property type="entry name" value="crypto_DASH"/>
    <property type="match status" value="1"/>
</dbReference>
<dbReference type="InterPro" id="IPR036134">
    <property type="entry name" value="Crypto/Photolyase_FAD-like_sf"/>
</dbReference>
<feature type="domain" description="Photolyase/cryptochrome alpha/beta" evidence="9">
    <location>
        <begin position="2"/>
        <end position="132"/>
    </location>
</feature>
<evidence type="ECO:0000256" key="5">
    <source>
        <dbReference type="ARBA" id="ARBA00022991"/>
    </source>
</evidence>
<keyword evidence="11" id="KW-1185">Reference proteome</keyword>
<accession>A0A1H6CGI0</accession>
<dbReference type="Pfam" id="PF03441">
    <property type="entry name" value="FAD_binding_7"/>
    <property type="match status" value="1"/>
</dbReference>
<dbReference type="PANTHER" id="PTHR11455:SF22">
    <property type="entry name" value="CRYPTOCHROME DASH"/>
    <property type="match status" value="1"/>
</dbReference>
<keyword evidence="3 6" id="KW-0285">Flavoprotein</keyword>
<dbReference type="InterPro" id="IPR036155">
    <property type="entry name" value="Crypto/Photolyase_N_sf"/>
</dbReference>
<reference evidence="10 11" key="1">
    <citation type="submission" date="2016-10" db="EMBL/GenBank/DDBJ databases">
        <authorList>
            <person name="de Groot N.N."/>
        </authorList>
    </citation>
    <scope>NUCLEOTIDE SEQUENCE [LARGE SCALE GENOMIC DNA]</scope>
    <source>
        <strain evidence="10 11">DSM 22012</strain>
    </source>
</reference>
<evidence type="ECO:0000256" key="6">
    <source>
        <dbReference type="PIRSR" id="PIRSR602081-1"/>
    </source>
</evidence>
<dbReference type="Gene3D" id="3.40.50.620">
    <property type="entry name" value="HUPs"/>
    <property type="match status" value="1"/>
</dbReference>
<dbReference type="InterPro" id="IPR014133">
    <property type="entry name" value="Cry_DASH"/>
</dbReference>
<evidence type="ECO:0000256" key="8">
    <source>
        <dbReference type="SAM" id="MobiDB-lite"/>
    </source>
</evidence>
<dbReference type="GO" id="GO:0000719">
    <property type="term" value="P:photoreactive repair"/>
    <property type="evidence" value="ECO:0007669"/>
    <property type="project" value="TreeGrafter"/>
</dbReference>
<feature type="binding site" evidence="6">
    <location>
        <begin position="232"/>
        <end position="236"/>
    </location>
    <ligand>
        <name>FAD</name>
        <dbReference type="ChEBI" id="CHEBI:57692"/>
    </ligand>
</feature>
<dbReference type="PRINTS" id="PR00147">
    <property type="entry name" value="DNAPHOTLYASE"/>
</dbReference>
<dbReference type="Gene3D" id="1.25.40.80">
    <property type="match status" value="1"/>
</dbReference>